<name>A0A1Q9HG08_9VIBR</name>
<comment type="caution">
    <text evidence="12">The sequence shown here is derived from an EMBL/GenBank/DDBJ whole genome shotgun (WGS) entry which is preliminary data.</text>
</comment>
<comment type="subunit">
    <text evidence="9">Homodimer.</text>
</comment>
<feature type="binding site" evidence="9">
    <location>
        <position position="121"/>
    </location>
    <ligand>
        <name>Zn(2+)</name>
        <dbReference type="ChEBI" id="CHEBI:29105"/>
    </ligand>
</feature>
<dbReference type="PROSITE" id="PS00893">
    <property type="entry name" value="NUDIX_BOX"/>
    <property type="match status" value="1"/>
</dbReference>
<dbReference type="GO" id="GO:0030145">
    <property type="term" value="F:manganese ion binding"/>
    <property type="evidence" value="ECO:0007669"/>
    <property type="project" value="UniProtKB-UniRule"/>
</dbReference>
<gene>
    <name evidence="9" type="primary">nudC</name>
    <name evidence="11" type="ORF">BIY20_14415</name>
    <name evidence="12" type="ORF">BIY22_20815</name>
</gene>
<evidence type="ECO:0000256" key="2">
    <source>
        <dbReference type="ARBA" id="ARBA00022723"/>
    </source>
</evidence>
<keyword evidence="3 9" id="KW-0378">Hydrolase</keyword>
<evidence type="ECO:0000256" key="8">
    <source>
        <dbReference type="ARBA" id="ARBA00023679"/>
    </source>
</evidence>
<feature type="binding site" evidence="9">
    <location>
        <position position="74"/>
    </location>
    <ligand>
        <name>substrate</name>
    </ligand>
</feature>
<dbReference type="PROSITE" id="PS51462">
    <property type="entry name" value="NUDIX"/>
    <property type="match status" value="1"/>
</dbReference>
<dbReference type="Gene3D" id="3.90.79.20">
    <property type="match status" value="1"/>
</dbReference>
<feature type="binding site" evidence="9">
    <location>
        <position position="106"/>
    </location>
    <ligand>
        <name>Zn(2+)</name>
        <dbReference type="ChEBI" id="CHEBI:29105"/>
    </ligand>
</feature>
<evidence type="ECO:0000256" key="3">
    <source>
        <dbReference type="ARBA" id="ARBA00022801"/>
    </source>
</evidence>
<dbReference type="Proteomes" id="UP000186039">
    <property type="component" value="Unassembled WGS sequence"/>
</dbReference>
<dbReference type="InterPro" id="IPR020084">
    <property type="entry name" value="NUDIX_hydrolase_CS"/>
</dbReference>
<feature type="binding site" evidence="9">
    <location>
        <position position="224"/>
    </location>
    <ligand>
        <name>a divalent metal cation</name>
        <dbReference type="ChEBI" id="CHEBI:60240"/>
        <label>3</label>
    </ligand>
</feature>
<evidence type="ECO:0000256" key="1">
    <source>
        <dbReference type="ARBA" id="ARBA00009595"/>
    </source>
</evidence>
<feature type="binding site" evidence="9">
    <location>
        <position position="183"/>
    </location>
    <ligand>
        <name>a divalent metal cation</name>
        <dbReference type="ChEBI" id="CHEBI:60240"/>
        <label>3</label>
    </ligand>
</feature>
<comment type="cofactor">
    <cofactor evidence="9">
        <name>Mg(2+)</name>
        <dbReference type="ChEBI" id="CHEBI:18420"/>
    </cofactor>
    <cofactor evidence="9">
        <name>Mn(2+)</name>
        <dbReference type="ChEBI" id="CHEBI:29035"/>
    </cofactor>
    <text evidence="9">Divalent metal cations. Mg(2+) or Mn(2+).</text>
</comment>
<dbReference type="GO" id="GO:0005829">
    <property type="term" value="C:cytosol"/>
    <property type="evidence" value="ECO:0007669"/>
    <property type="project" value="TreeGrafter"/>
</dbReference>
<feature type="binding site" evidence="9">
    <location>
        <position position="224"/>
    </location>
    <ligand>
        <name>a divalent metal cation</name>
        <dbReference type="ChEBI" id="CHEBI:60240"/>
        <label>1</label>
    </ligand>
</feature>
<dbReference type="PANTHER" id="PTHR42904:SF6">
    <property type="entry name" value="NAD-CAPPED RNA HYDROLASE NUDT12"/>
    <property type="match status" value="1"/>
</dbReference>
<dbReference type="FunFam" id="3.90.79.10:FF:000004">
    <property type="entry name" value="NADH pyrophosphatase"/>
    <property type="match status" value="1"/>
</dbReference>
<keyword evidence="2 9" id="KW-0479">Metal-binding</keyword>
<protein>
    <recommendedName>
        <fullName evidence="9">NAD-capped RNA hydrolase NudC</fullName>
        <shortName evidence="9">DeNADding enzyme NudC</shortName>
        <ecNumber evidence="9">3.6.1.-</ecNumber>
    </recommendedName>
    <alternativeName>
        <fullName evidence="9">NADH pyrophosphatase</fullName>
        <ecNumber evidence="9">3.6.1.22</ecNumber>
    </alternativeName>
</protein>
<feature type="domain" description="Nudix hydrolase" evidence="10">
    <location>
        <begin position="130"/>
        <end position="253"/>
    </location>
</feature>
<feature type="binding site" evidence="9">
    <location>
        <position position="246"/>
    </location>
    <ligand>
        <name>substrate</name>
    </ligand>
</feature>
<proteinExistence type="inferred from homology"/>
<dbReference type="AlphaFoldDB" id="A0A1Q9HG08"/>
<evidence type="ECO:0000313" key="14">
    <source>
        <dbReference type="Proteomes" id="UP000186313"/>
    </source>
</evidence>
<evidence type="ECO:0000259" key="10">
    <source>
        <dbReference type="PROSITE" id="PS51462"/>
    </source>
</evidence>
<feature type="binding site" evidence="9">
    <location>
        <position position="183"/>
    </location>
    <ligand>
        <name>a divalent metal cation</name>
        <dbReference type="ChEBI" id="CHEBI:60240"/>
        <label>1</label>
    </ligand>
</feature>
<keyword evidence="13" id="KW-1185">Reference proteome</keyword>
<dbReference type="STRING" id="1381081.BIY22_20815"/>
<dbReference type="CDD" id="cd03429">
    <property type="entry name" value="NUDIX_NADH_pyrophosphatase_Nudt13"/>
    <property type="match status" value="1"/>
</dbReference>
<dbReference type="InterPro" id="IPR015797">
    <property type="entry name" value="NUDIX_hydrolase-like_dom_sf"/>
</dbReference>
<comment type="caution">
    <text evidence="9">Lacks conserved residue(s) required for the propagation of feature annotation.</text>
</comment>
<feature type="binding site" evidence="9">
    <location>
        <position position="179"/>
    </location>
    <ligand>
        <name>a divalent metal cation</name>
        <dbReference type="ChEBI" id="CHEBI:60240"/>
        <label>3</label>
    </ligand>
</feature>
<dbReference type="GO" id="GO:0019677">
    <property type="term" value="P:NAD+ catabolic process"/>
    <property type="evidence" value="ECO:0007669"/>
    <property type="project" value="TreeGrafter"/>
</dbReference>
<dbReference type="InterPro" id="IPR050241">
    <property type="entry name" value="NAD-cap_RNA_hydrolase_NudC"/>
</dbReference>
<dbReference type="RefSeq" id="WP_075709024.1">
    <property type="nucleotide sequence ID" value="NZ_AP019654.1"/>
</dbReference>
<dbReference type="OrthoDB" id="9791656at2"/>
<dbReference type="GO" id="GO:0035529">
    <property type="term" value="F:NADH pyrophosphatase activity"/>
    <property type="evidence" value="ECO:0007669"/>
    <property type="project" value="TreeGrafter"/>
</dbReference>
<accession>A0A1Q9HG08</accession>
<dbReference type="InterPro" id="IPR022925">
    <property type="entry name" value="RNA_Hydrolase_NudC"/>
</dbReference>
<dbReference type="GO" id="GO:0008270">
    <property type="term" value="F:zinc ion binding"/>
    <property type="evidence" value="ECO:0007669"/>
    <property type="project" value="UniProtKB-UniRule"/>
</dbReference>
<comment type="catalytic activity">
    <reaction evidence="9">
        <text>NADH + H2O = reduced beta-nicotinamide D-ribonucleotide + AMP + 2 H(+)</text>
        <dbReference type="Rhea" id="RHEA:48868"/>
        <dbReference type="ChEBI" id="CHEBI:15377"/>
        <dbReference type="ChEBI" id="CHEBI:15378"/>
        <dbReference type="ChEBI" id="CHEBI:57945"/>
        <dbReference type="ChEBI" id="CHEBI:90832"/>
        <dbReference type="ChEBI" id="CHEBI:456215"/>
        <dbReference type="EC" id="3.6.1.22"/>
    </reaction>
</comment>
<dbReference type="InterPro" id="IPR015376">
    <property type="entry name" value="Znr_NADH_PPase"/>
</dbReference>
<comment type="cofactor">
    <cofactor evidence="9">
        <name>Zn(2+)</name>
        <dbReference type="ChEBI" id="CHEBI:29105"/>
    </cofactor>
    <text evidence="9">Binds 1 zinc ion per subunit.</text>
</comment>
<feature type="binding site" evidence="9">
    <location>
        <position position="124"/>
    </location>
    <ligand>
        <name>Zn(2+)</name>
        <dbReference type="ChEBI" id="CHEBI:29105"/>
    </ligand>
</feature>
<dbReference type="InterPro" id="IPR020476">
    <property type="entry name" value="Nudix_hydrolase"/>
</dbReference>
<dbReference type="HAMAP" id="MF_00297">
    <property type="entry name" value="Nudix_NudC"/>
    <property type="match status" value="1"/>
</dbReference>
<dbReference type="GO" id="GO:0000287">
    <property type="term" value="F:magnesium ion binding"/>
    <property type="evidence" value="ECO:0007669"/>
    <property type="project" value="UniProtKB-UniRule"/>
</dbReference>
<feature type="short sequence motif" description="Nudix box" evidence="9">
    <location>
        <begin position="164"/>
        <end position="185"/>
    </location>
</feature>
<evidence type="ECO:0000313" key="12">
    <source>
        <dbReference type="EMBL" id="OLQ88774.1"/>
    </source>
</evidence>
<comment type="catalytic activity">
    <reaction evidence="9">
        <text>NAD(+) + H2O = beta-nicotinamide D-ribonucleotide + AMP + 2 H(+)</text>
        <dbReference type="Rhea" id="RHEA:11800"/>
        <dbReference type="ChEBI" id="CHEBI:14649"/>
        <dbReference type="ChEBI" id="CHEBI:15377"/>
        <dbReference type="ChEBI" id="CHEBI:15378"/>
        <dbReference type="ChEBI" id="CHEBI:57540"/>
        <dbReference type="ChEBI" id="CHEBI:456215"/>
        <dbReference type="EC" id="3.6.1.22"/>
    </reaction>
</comment>
<evidence type="ECO:0000313" key="13">
    <source>
        <dbReference type="Proteomes" id="UP000186039"/>
    </source>
</evidence>
<organism evidence="12 14">
    <name type="scientific">Vibrio panuliri</name>
    <dbReference type="NCBI Taxonomy" id="1381081"/>
    <lineage>
        <taxon>Bacteria</taxon>
        <taxon>Pseudomonadati</taxon>
        <taxon>Pseudomonadota</taxon>
        <taxon>Gammaproteobacteria</taxon>
        <taxon>Vibrionales</taxon>
        <taxon>Vibrionaceae</taxon>
        <taxon>Vibrio</taxon>
    </lineage>
</organism>
<comment type="similarity">
    <text evidence="1 9">Belongs to the Nudix hydrolase family. NudC subfamily.</text>
</comment>
<keyword evidence="5 9" id="KW-0460">Magnesium</keyword>
<feature type="binding site" evidence="9">
    <location>
        <position position="129"/>
    </location>
    <ligand>
        <name>substrate</name>
    </ligand>
</feature>
<feature type="binding site" evidence="9">
    <location>
        <position position="103"/>
    </location>
    <ligand>
        <name>Zn(2+)</name>
        <dbReference type="ChEBI" id="CHEBI:29105"/>
    </ligand>
</feature>
<dbReference type="SUPFAM" id="SSF55811">
    <property type="entry name" value="Nudix"/>
    <property type="match status" value="1"/>
</dbReference>
<dbReference type="NCBIfam" id="NF001299">
    <property type="entry name" value="PRK00241.1"/>
    <property type="match status" value="1"/>
</dbReference>
<comment type="catalytic activity">
    <reaction evidence="8">
        <text>a 5'-end NAD(+)-phospho-ribonucleoside in mRNA + H2O = a 5'-end phospho-adenosine-phospho-ribonucleoside in mRNA + beta-nicotinamide D-ribonucleotide + 2 H(+)</text>
        <dbReference type="Rhea" id="RHEA:60876"/>
        <dbReference type="Rhea" id="RHEA-COMP:15698"/>
        <dbReference type="Rhea" id="RHEA-COMP:15719"/>
        <dbReference type="ChEBI" id="CHEBI:14649"/>
        <dbReference type="ChEBI" id="CHEBI:15377"/>
        <dbReference type="ChEBI" id="CHEBI:15378"/>
        <dbReference type="ChEBI" id="CHEBI:144029"/>
        <dbReference type="ChEBI" id="CHEBI:144051"/>
    </reaction>
    <physiologicalReaction direction="left-to-right" evidence="8">
        <dbReference type="Rhea" id="RHEA:60877"/>
    </physiologicalReaction>
</comment>
<sequence>MIENSEIDQQCRAYWCVVSGSEVWLPEGELPIGSAEEFCFNLDKATCVGMYNALPVLWLNEQDVEQQLTLTSLRECLAFPQPLFLLVSKAVQYGHMSQSMRFCPLCGGRNHLNHNQLAMQCGECRTLHYPRIFPCIIVAVRKQDQILLAQHPRHRNGMYTVIAGFLEVGETLEQCVAREVKEETGIDVTNIRYFGSQPWAFPSSMMMGFLADYQSGSVKPDYSELSDAQWFSVEEMPPVAPEGTIARALIERTVADIKQHLTEK</sequence>
<dbReference type="EC" id="3.6.1.22" evidence="9"/>
<feature type="binding site" evidence="9">
    <location>
        <begin position="197"/>
        <end position="204"/>
    </location>
    <ligand>
        <name>substrate</name>
    </ligand>
</feature>
<keyword evidence="7 9" id="KW-0464">Manganese</keyword>
<feature type="binding site" evidence="9">
    <location>
        <position position="179"/>
    </location>
    <ligand>
        <name>a divalent metal cation</name>
        <dbReference type="ChEBI" id="CHEBI:60240"/>
        <label>2</label>
    </ligand>
</feature>
<dbReference type="Proteomes" id="UP000186313">
    <property type="component" value="Unassembled WGS sequence"/>
</dbReference>
<dbReference type="Gene3D" id="3.90.79.10">
    <property type="entry name" value="Nucleoside Triphosphate Pyrophosphohydrolase"/>
    <property type="match status" value="1"/>
</dbReference>
<dbReference type="EC" id="3.6.1.-" evidence="9"/>
<evidence type="ECO:0000256" key="4">
    <source>
        <dbReference type="ARBA" id="ARBA00022833"/>
    </source>
</evidence>
<comment type="function">
    <text evidence="9">mRNA decapping enzyme that specifically removes the nicotinamide adenine dinucleotide (NAD) cap from a subset of mRNAs by hydrolyzing the diphosphate linkage to produce nicotinamide mononucleotide (NMN) and 5' monophosphate mRNA. The NAD-cap is present at the 5'-end of some mRNAs and stabilizes RNA against 5'-processing. Has preference for mRNAs with a 5'-end purine. Catalyzes the hydrolysis of a broad range of dinucleotide pyrophosphates.</text>
</comment>
<dbReference type="GO" id="GO:0000210">
    <property type="term" value="F:NAD+ diphosphatase activity"/>
    <property type="evidence" value="ECO:0007669"/>
    <property type="project" value="UniProtKB-UniRule"/>
</dbReference>
<dbReference type="Pfam" id="PF00293">
    <property type="entry name" value="NUDIX"/>
    <property type="match status" value="1"/>
</dbReference>
<dbReference type="GO" id="GO:0006742">
    <property type="term" value="P:NADP+ catabolic process"/>
    <property type="evidence" value="ECO:0007669"/>
    <property type="project" value="TreeGrafter"/>
</dbReference>
<dbReference type="EMBL" id="MJMJ01000020">
    <property type="protein sequence ID" value="OLQ88774.1"/>
    <property type="molecule type" value="Genomic_DNA"/>
</dbReference>
<dbReference type="EMBL" id="MJMH01000204">
    <property type="protein sequence ID" value="OLQ86897.1"/>
    <property type="molecule type" value="Genomic_DNA"/>
</dbReference>
<evidence type="ECO:0000256" key="6">
    <source>
        <dbReference type="ARBA" id="ARBA00023027"/>
    </source>
</evidence>
<evidence type="ECO:0000256" key="9">
    <source>
        <dbReference type="HAMAP-Rule" id="MF_00297"/>
    </source>
</evidence>
<dbReference type="InterPro" id="IPR000086">
    <property type="entry name" value="NUDIX_hydrolase_dom"/>
</dbReference>
<dbReference type="PANTHER" id="PTHR42904">
    <property type="entry name" value="NUDIX HYDROLASE, NUDC SUBFAMILY"/>
    <property type="match status" value="1"/>
</dbReference>
<evidence type="ECO:0000256" key="7">
    <source>
        <dbReference type="ARBA" id="ARBA00023211"/>
    </source>
</evidence>
<evidence type="ECO:0000256" key="5">
    <source>
        <dbReference type="ARBA" id="ARBA00022842"/>
    </source>
</evidence>
<feature type="binding site" evidence="9">
    <location>
        <position position="163"/>
    </location>
    <ligand>
        <name>a divalent metal cation</name>
        <dbReference type="ChEBI" id="CHEBI:60240"/>
        <label>1</label>
    </ligand>
</feature>
<dbReference type="InterPro" id="IPR049734">
    <property type="entry name" value="NudC-like_C"/>
</dbReference>
<evidence type="ECO:0000313" key="11">
    <source>
        <dbReference type="EMBL" id="OLQ86897.1"/>
    </source>
</evidence>
<dbReference type="Pfam" id="PF09297">
    <property type="entry name" value="Zn_ribbon_NUD"/>
    <property type="match status" value="1"/>
</dbReference>
<keyword evidence="6 9" id="KW-0520">NAD</keyword>
<reference evidence="13 14" key="1">
    <citation type="submission" date="2016-09" db="EMBL/GenBank/DDBJ databases">
        <title>Genomic Taxonomy of the Vibrionaceae.</title>
        <authorList>
            <person name="Gonzalez-Castillo A."/>
            <person name="Gomez-Gil B."/>
            <person name="Enciso-Ibarra K."/>
        </authorList>
    </citation>
    <scope>NUCLEOTIDE SEQUENCE [LARGE SCALE GENOMIC DNA]</scope>
    <source>
        <strain evidence="11 13">CAIM 1902</strain>
        <strain evidence="12 14">CAIM 703</strain>
    </source>
</reference>
<keyword evidence="4 9" id="KW-0862">Zinc</keyword>
<dbReference type="PRINTS" id="PR00502">
    <property type="entry name" value="NUDIXFAMILY"/>
</dbReference>